<dbReference type="Pfam" id="PF10712">
    <property type="entry name" value="NAD-GH"/>
    <property type="match status" value="1"/>
</dbReference>
<sequence length="369" mass="39882">MPSNRESISRLAWVLDDSVLLALSQAVRSRRLTARLFWLMSFLCFLFELLHEVVHQPVVKVLPTQVGVSGRGLHLEDAVVDRQDGHVEGAPAQIKDEHVALPLARPVQPVGDGGGRGLVDDPQHVQPRDHARVLGGLALRVVEVGRHGDHRVGHRVAQVRLGDLLHLRQHHGRDLLRVERLGLPLVAHLHLGLVPVVDHPERPVLHVRLHHRVAELAADQPLRVKHGVLRVQRHLVLGRIPDQPLGVREGHVAGGGAVALVVGDDLHLAVLEHPHARVGGAQVDADGRALSHAGALLSRLELKRWPENGGRVPRRGAGFSLKPEAEGALSPLLVLGGSGSAEAALTDKPQKLSPLCRLAVSPRPAALCL</sequence>
<keyword evidence="2" id="KW-1185">Reference proteome</keyword>
<dbReference type="AlphaFoldDB" id="A0A9L0JLQ7"/>
<name>A0A9L0JLQ7_EQUAS</name>
<protein>
    <submittedName>
        <fullName evidence="1">Uncharacterized protein</fullName>
    </submittedName>
</protein>
<dbReference type="InterPro" id="IPR019651">
    <property type="entry name" value="Glutamate_DH_NAD-spec"/>
</dbReference>
<organism evidence="1 2">
    <name type="scientific">Equus asinus</name>
    <name type="common">Donkey</name>
    <name type="synonym">Equus africanus asinus</name>
    <dbReference type="NCBI Taxonomy" id="9793"/>
    <lineage>
        <taxon>Eukaryota</taxon>
        <taxon>Metazoa</taxon>
        <taxon>Chordata</taxon>
        <taxon>Craniata</taxon>
        <taxon>Vertebrata</taxon>
        <taxon>Euteleostomi</taxon>
        <taxon>Mammalia</taxon>
        <taxon>Eutheria</taxon>
        <taxon>Laurasiatheria</taxon>
        <taxon>Perissodactyla</taxon>
        <taxon>Equidae</taxon>
        <taxon>Equus</taxon>
    </lineage>
</organism>
<dbReference type="Proteomes" id="UP000694387">
    <property type="component" value="Chromosome 8"/>
</dbReference>
<reference evidence="1" key="3">
    <citation type="submission" date="2025-09" db="UniProtKB">
        <authorList>
            <consortium name="Ensembl"/>
        </authorList>
    </citation>
    <scope>IDENTIFICATION</scope>
</reference>
<proteinExistence type="predicted"/>
<dbReference type="Ensembl" id="ENSEAST00005058336.1">
    <property type="protein sequence ID" value="ENSEASP00005054271.1"/>
    <property type="gene ID" value="ENSEASG00005033759.1"/>
</dbReference>
<evidence type="ECO:0000313" key="1">
    <source>
        <dbReference type="Ensembl" id="ENSEASP00005054271.1"/>
    </source>
</evidence>
<reference evidence="1" key="2">
    <citation type="submission" date="2025-08" db="UniProtKB">
        <authorList>
            <consortium name="Ensembl"/>
        </authorList>
    </citation>
    <scope>IDENTIFICATION</scope>
</reference>
<evidence type="ECO:0000313" key="2">
    <source>
        <dbReference type="Proteomes" id="UP000694387"/>
    </source>
</evidence>
<reference evidence="1 2" key="1">
    <citation type="journal article" date="2020" name="Nat. Commun.">
        <title>Donkey genomes provide new insights into domestication and selection for coat color.</title>
        <authorList>
            <person name="Wang"/>
            <person name="C."/>
            <person name="Li"/>
            <person name="H."/>
            <person name="Guo"/>
            <person name="Y."/>
            <person name="Huang"/>
            <person name="J."/>
            <person name="Sun"/>
            <person name="Y."/>
            <person name="Min"/>
            <person name="J."/>
            <person name="Wang"/>
            <person name="J."/>
            <person name="Fang"/>
            <person name="X."/>
            <person name="Zhao"/>
            <person name="Z."/>
            <person name="Wang"/>
            <person name="S."/>
            <person name="Zhang"/>
            <person name="Y."/>
            <person name="Liu"/>
            <person name="Q."/>
            <person name="Jiang"/>
            <person name="Q."/>
            <person name="Wang"/>
            <person name="X."/>
            <person name="Guo"/>
            <person name="Y."/>
            <person name="Yang"/>
            <person name="C."/>
            <person name="Wang"/>
            <person name="Y."/>
            <person name="Tian"/>
            <person name="F."/>
            <person name="Zhuang"/>
            <person name="G."/>
            <person name="Fan"/>
            <person name="Y."/>
            <person name="Gao"/>
            <person name="Q."/>
            <person name="Li"/>
            <person name="Y."/>
            <person name="Ju"/>
            <person name="Z."/>
            <person name="Li"/>
            <person name="J."/>
            <person name="Li"/>
            <person name="R."/>
            <person name="Hou"/>
            <person name="M."/>
            <person name="Yang"/>
            <person name="G."/>
            <person name="Liu"/>
            <person name="G."/>
            <person name="Liu"/>
            <person name="W."/>
            <person name="Guo"/>
            <person name="J."/>
            <person name="Pan"/>
            <person name="S."/>
            <person name="Fan"/>
            <person name="G."/>
            <person name="Zhang"/>
            <person name="W."/>
            <person name="Zhang"/>
            <person name="R."/>
            <person name="Yu"/>
            <person name="J."/>
            <person name="Zhang"/>
            <person name="X."/>
            <person name="Yin"/>
            <person name="Q."/>
            <person name="Ji"/>
            <person name="C."/>
            <person name="Jin"/>
            <person name="Y."/>
            <person name="Yue"/>
            <person name="G."/>
            <person name="Liu"/>
            <person name="M."/>
            <person name="Xu"/>
            <person name="J."/>
            <person name="Liu"/>
            <person name="S."/>
            <person name="Jordana"/>
            <person name="J."/>
            <person name="Noce"/>
            <person name="A."/>
            <person name="Amills"/>
            <person name="M."/>
            <person name="Wu"/>
            <person name="D.D."/>
            <person name="Li"/>
            <person name="S."/>
            <person name="Zhou"/>
            <person name="X. and Zhong"/>
            <person name="J."/>
        </authorList>
    </citation>
    <scope>NUCLEOTIDE SEQUENCE [LARGE SCALE GENOMIC DNA]</scope>
</reference>
<accession>A0A9L0JLQ7</accession>